<evidence type="ECO:0000313" key="1">
    <source>
        <dbReference type="EMBL" id="KIY48998.1"/>
    </source>
</evidence>
<reference evidence="1 2" key="1">
    <citation type="journal article" date="2015" name="Fungal Genet. Biol.">
        <title>Evolution of novel wood decay mechanisms in Agaricales revealed by the genome sequences of Fistulina hepatica and Cylindrobasidium torrendii.</title>
        <authorList>
            <person name="Floudas D."/>
            <person name="Held B.W."/>
            <person name="Riley R."/>
            <person name="Nagy L.G."/>
            <person name="Koehler G."/>
            <person name="Ransdell A.S."/>
            <person name="Younus H."/>
            <person name="Chow J."/>
            <person name="Chiniquy J."/>
            <person name="Lipzen A."/>
            <person name="Tritt A."/>
            <person name="Sun H."/>
            <person name="Haridas S."/>
            <person name="LaButti K."/>
            <person name="Ohm R.A."/>
            <person name="Kues U."/>
            <person name="Blanchette R.A."/>
            <person name="Grigoriev I.V."/>
            <person name="Minto R.E."/>
            <person name="Hibbett D.S."/>
        </authorList>
    </citation>
    <scope>NUCLEOTIDE SEQUENCE [LARGE SCALE GENOMIC DNA]</scope>
    <source>
        <strain evidence="1 2">ATCC 64428</strain>
    </source>
</reference>
<sequence>MSIYRTHTVVAVAGNSLSFDMEPLRLGGTFQSQQKIVRGGSRARTRYGS</sequence>
<proteinExistence type="predicted"/>
<dbReference type="EMBL" id="KN881755">
    <property type="protein sequence ID" value="KIY48998.1"/>
    <property type="molecule type" value="Genomic_DNA"/>
</dbReference>
<dbReference type="Proteomes" id="UP000054144">
    <property type="component" value="Unassembled WGS sequence"/>
</dbReference>
<keyword evidence="2" id="KW-1185">Reference proteome</keyword>
<dbReference type="AlphaFoldDB" id="A0A0D7ADN9"/>
<accession>A0A0D7ADN9</accession>
<name>A0A0D7ADN9_9AGAR</name>
<protein>
    <submittedName>
        <fullName evidence="1">Uncharacterized protein</fullName>
    </submittedName>
</protein>
<gene>
    <name evidence="1" type="ORF">FISHEDRAFT_73075</name>
</gene>
<organism evidence="1 2">
    <name type="scientific">Fistulina hepatica ATCC 64428</name>
    <dbReference type="NCBI Taxonomy" id="1128425"/>
    <lineage>
        <taxon>Eukaryota</taxon>
        <taxon>Fungi</taxon>
        <taxon>Dikarya</taxon>
        <taxon>Basidiomycota</taxon>
        <taxon>Agaricomycotina</taxon>
        <taxon>Agaricomycetes</taxon>
        <taxon>Agaricomycetidae</taxon>
        <taxon>Agaricales</taxon>
        <taxon>Fistulinaceae</taxon>
        <taxon>Fistulina</taxon>
    </lineage>
</organism>
<evidence type="ECO:0000313" key="2">
    <source>
        <dbReference type="Proteomes" id="UP000054144"/>
    </source>
</evidence>